<dbReference type="GO" id="GO:0004401">
    <property type="term" value="F:histidinol-phosphatase activity"/>
    <property type="evidence" value="ECO:0007669"/>
    <property type="project" value="UniProtKB-UniRule"/>
</dbReference>
<dbReference type="EC" id="3.1.3.15" evidence="3 8"/>
<evidence type="ECO:0000256" key="2">
    <source>
        <dbReference type="ARBA" id="ARBA00009152"/>
    </source>
</evidence>
<evidence type="ECO:0000256" key="5">
    <source>
        <dbReference type="ARBA" id="ARBA00022801"/>
    </source>
</evidence>
<keyword evidence="4 8" id="KW-0028">Amino-acid biosynthesis</keyword>
<accession>A0A1I5YN90</accession>
<proteinExistence type="inferred from homology"/>
<feature type="domain" description="PHP" evidence="9">
    <location>
        <begin position="4"/>
        <end position="215"/>
    </location>
</feature>
<evidence type="ECO:0000259" key="9">
    <source>
        <dbReference type="Pfam" id="PF02811"/>
    </source>
</evidence>
<evidence type="ECO:0000256" key="1">
    <source>
        <dbReference type="ARBA" id="ARBA00004970"/>
    </source>
</evidence>
<dbReference type="AlphaFoldDB" id="A0A1I5YN90"/>
<dbReference type="CDD" id="cd12110">
    <property type="entry name" value="PHP_HisPPase_Hisj_like"/>
    <property type="match status" value="1"/>
</dbReference>
<dbReference type="OrthoDB" id="9775255at2"/>
<comment type="catalytic activity">
    <reaction evidence="7 8">
        <text>L-histidinol phosphate + H2O = L-histidinol + phosphate</text>
        <dbReference type="Rhea" id="RHEA:14465"/>
        <dbReference type="ChEBI" id="CHEBI:15377"/>
        <dbReference type="ChEBI" id="CHEBI:43474"/>
        <dbReference type="ChEBI" id="CHEBI:57699"/>
        <dbReference type="ChEBI" id="CHEBI:57980"/>
        <dbReference type="EC" id="3.1.3.15"/>
    </reaction>
</comment>
<dbReference type="PANTHER" id="PTHR21039">
    <property type="entry name" value="HISTIDINOL PHOSPHATASE-RELATED"/>
    <property type="match status" value="1"/>
</dbReference>
<dbReference type="EMBL" id="FOXU01000003">
    <property type="protein sequence ID" value="SFQ45696.1"/>
    <property type="molecule type" value="Genomic_DNA"/>
</dbReference>
<dbReference type="Proteomes" id="UP000198734">
    <property type="component" value="Unassembled WGS sequence"/>
</dbReference>
<dbReference type="NCBIfam" id="TIGR01856">
    <property type="entry name" value="hisJ_fam"/>
    <property type="match status" value="1"/>
</dbReference>
<protein>
    <recommendedName>
        <fullName evidence="3 8">Histidinol-phosphatase</fullName>
        <shortName evidence="8">HolPase</shortName>
        <ecNumber evidence="3 8">3.1.3.15</ecNumber>
    </recommendedName>
</protein>
<dbReference type="PANTHER" id="PTHR21039:SF0">
    <property type="entry name" value="HISTIDINOL-PHOSPHATASE"/>
    <property type="match status" value="1"/>
</dbReference>
<keyword evidence="11" id="KW-1185">Reference proteome</keyword>
<dbReference type="InterPro" id="IPR004013">
    <property type="entry name" value="PHP_dom"/>
</dbReference>
<dbReference type="GO" id="GO:0005737">
    <property type="term" value="C:cytoplasm"/>
    <property type="evidence" value="ECO:0007669"/>
    <property type="project" value="TreeGrafter"/>
</dbReference>
<evidence type="ECO:0000313" key="10">
    <source>
        <dbReference type="EMBL" id="SFQ45696.1"/>
    </source>
</evidence>
<comment type="pathway">
    <text evidence="1 8">Amino-acid biosynthesis; L-histidine biosynthesis; L-histidine from 5-phospho-alpha-D-ribose 1-diphosphate: step 8/9.</text>
</comment>
<dbReference type="UniPathway" id="UPA00031">
    <property type="reaction ID" value="UER00013"/>
</dbReference>
<evidence type="ECO:0000313" key="11">
    <source>
        <dbReference type="Proteomes" id="UP000198734"/>
    </source>
</evidence>
<dbReference type="SUPFAM" id="SSF89550">
    <property type="entry name" value="PHP domain-like"/>
    <property type="match status" value="1"/>
</dbReference>
<evidence type="ECO:0000256" key="4">
    <source>
        <dbReference type="ARBA" id="ARBA00022605"/>
    </source>
</evidence>
<dbReference type="GO" id="GO:0000105">
    <property type="term" value="P:L-histidine biosynthetic process"/>
    <property type="evidence" value="ECO:0007669"/>
    <property type="project" value="UniProtKB-UniRule"/>
</dbReference>
<name>A0A1I5YN90_9BACI</name>
<evidence type="ECO:0000256" key="8">
    <source>
        <dbReference type="RuleBase" id="RU366003"/>
    </source>
</evidence>
<gene>
    <name evidence="10" type="ORF">SAMN05421670_2128</name>
</gene>
<dbReference type="Gene3D" id="3.20.20.140">
    <property type="entry name" value="Metal-dependent hydrolases"/>
    <property type="match status" value="1"/>
</dbReference>
<sequence>MKKDGHIHTPYCPHGTEDSFHLYIEKAIQSGFDTITFTEHAPLPLGFIDPTPDKDSGMSMTHLESYITKLQKLKKEYKKDIVISTGLEVDFISGFEQNITSFLNTYGKYLDDSILSVHFLKFENDYTCIDFSKSTFTEFVERLGSPMAVYKLYYKTLIDSITSNLGDYKPRRIGHITLVHKFQHTLTEVVQDHEDIVNILKEIKHQQLELDVNTAGLAKPYCLEVYPPLPYIKLAKELEIPLVFGSDAHQAKDLHQFYNNISNLL</sequence>
<dbReference type="STRING" id="126156.SAMN05421670_2128"/>
<reference evidence="11" key="1">
    <citation type="submission" date="2016-10" db="EMBL/GenBank/DDBJ databases">
        <authorList>
            <person name="Varghese N."/>
            <person name="Submissions S."/>
        </authorList>
    </citation>
    <scope>NUCLEOTIDE SEQUENCE [LARGE SCALE GENOMIC DNA]</scope>
    <source>
        <strain evidence="11">DSM 11706</strain>
    </source>
</reference>
<dbReference type="RefSeq" id="WP_093536867.1">
    <property type="nucleotide sequence ID" value="NZ_FOXU01000003.1"/>
</dbReference>
<dbReference type="NCBIfam" id="NF005996">
    <property type="entry name" value="PRK08123.1"/>
    <property type="match status" value="1"/>
</dbReference>
<evidence type="ECO:0000256" key="7">
    <source>
        <dbReference type="ARBA" id="ARBA00049158"/>
    </source>
</evidence>
<keyword evidence="5 8" id="KW-0378">Hydrolase</keyword>
<evidence type="ECO:0000256" key="3">
    <source>
        <dbReference type="ARBA" id="ARBA00013085"/>
    </source>
</evidence>
<dbReference type="InterPro" id="IPR016195">
    <property type="entry name" value="Pol/histidinol_Pase-like"/>
</dbReference>
<dbReference type="InterPro" id="IPR010140">
    <property type="entry name" value="Histidinol_P_phosphatase_HisJ"/>
</dbReference>
<organism evidence="10 11">
    <name type="scientific">Psychrobacillus psychrotolerans</name>
    <dbReference type="NCBI Taxonomy" id="126156"/>
    <lineage>
        <taxon>Bacteria</taxon>
        <taxon>Bacillati</taxon>
        <taxon>Bacillota</taxon>
        <taxon>Bacilli</taxon>
        <taxon>Bacillales</taxon>
        <taxon>Bacillaceae</taxon>
        <taxon>Psychrobacillus</taxon>
    </lineage>
</organism>
<evidence type="ECO:0000256" key="6">
    <source>
        <dbReference type="ARBA" id="ARBA00023102"/>
    </source>
</evidence>
<comment type="similarity">
    <text evidence="2 8">Belongs to the PHP hydrolase family. HisK subfamily.</text>
</comment>
<keyword evidence="6 8" id="KW-0368">Histidine biosynthesis</keyword>
<dbReference type="Pfam" id="PF02811">
    <property type="entry name" value="PHP"/>
    <property type="match status" value="1"/>
</dbReference>